<name>A0AAV5X198_9BILA</name>
<accession>A0AAV5X198</accession>
<feature type="non-terminal residue" evidence="1">
    <location>
        <position position="75"/>
    </location>
</feature>
<organism evidence="1 2">
    <name type="scientific">Pristionchus fissidentatus</name>
    <dbReference type="NCBI Taxonomy" id="1538716"/>
    <lineage>
        <taxon>Eukaryota</taxon>
        <taxon>Metazoa</taxon>
        <taxon>Ecdysozoa</taxon>
        <taxon>Nematoda</taxon>
        <taxon>Chromadorea</taxon>
        <taxon>Rhabditida</taxon>
        <taxon>Rhabditina</taxon>
        <taxon>Diplogasteromorpha</taxon>
        <taxon>Diplogasteroidea</taxon>
        <taxon>Neodiplogasteridae</taxon>
        <taxon>Pristionchus</taxon>
    </lineage>
</organism>
<evidence type="ECO:0000313" key="1">
    <source>
        <dbReference type="EMBL" id="GMT37161.1"/>
    </source>
</evidence>
<feature type="non-terminal residue" evidence="1">
    <location>
        <position position="1"/>
    </location>
</feature>
<dbReference type="EMBL" id="BTSY01000059">
    <property type="protein sequence ID" value="GMT37161.1"/>
    <property type="molecule type" value="Genomic_DNA"/>
</dbReference>
<keyword evidence="2" id="KW-1185">Reference proteome</keyword>
<dbReference type="Proteomes" id="UP001432322">
    <property type="component" value="Unassembled WGS sequence"/>
</dbReference>
<reference evidence="1" key="1">
    <citation type="submission" date="2023-10" db="EMBL/GenBank/DDBJ databases">
        <title>Genome assembly of Pristionchus species.</title>
        <authorList>
            <person name="Yoshida K."/>
            <person name="Sommer R.J."/>
        </authorList>
    </citation>
    <scope>NUCLEOTIDE SEQUENCE</scope>
    <source>
        <strain evidence="1">RS5133</strain>
    </source>
</reference>
<proteinExistence type="predicted"/>
<evidence type="ECO:0000313" key="2">
    <source>
        <dbReference type="Proteomes" id="UP001432322"/>
    </source>
</evidence>
<protein>
    <submittedName>
        <fullName evidence="1">Uncharacterized protein</fullName>
    </submittedName>
</protein>
<dbReference type="AlphaFoldDB" id="A0AAV5X198"/>
<comment type="caution">
    <text evidence="1">The sequence shown here is derived from an EMBL/GenBank/DDBJ whole genome shotgun (WGS) entry which is preliminary data.</text>
</comment>
<sequence length="75" mass="8561">NALTPYQKRKQQIIEEAKRNINVPTENSALGHSQFVSARSLPRRVLAAVINGDHKKMKELMDDPRMPIDSLTTQY</sequence>
<gene>
    <name evidence="1" type="ORF">PFISCL1PPCAC_28458</name>
</gene>